<evidence type="ECO:0000313" key="2">
    <source>
        <dbReference type="EMBL" id="TKW20276.1"/>
    </source>
</evidence>
<protein>
    <recommendedName>
        <fullName evidence="1">Neprosin PEP catalytic domain-containing protein</fullName>
    </recommendedName>
</protein>
<dbReference type="Proteomes" id="UP000298652">
    <property type="component" value="Chromosome 4"/>
</dbReference>
<dbReference type="Gramene" id="TKW20276">
    <property type="protein sequence ID" value="TKW20276"/>
    <property type="gene ID" value="SEVIR_4G075800v2"/>
</dbReference>
<organism evidence="2 3">
    <name type="scientific">Setaria viridis</name>
    <name type="common">Green bristlegrass</name>
    <name type="synonym">Setaria italica subsp. viridis</name>
    <dbReference type="NCBI Taxonomy" id="4556"/>
    <lineage>
        <taxon>Eukaryota</taxon>
        <taxon>Viridiplantae</taxon>
        <taxon>Streptophyta</taxon>
        <taxon>Embryophyta</taxon>
        <taxon>Tracheophyta</taxon>
        <taxon>Spermatophyta</taxon>
        <taxon>Magnoliopsida</taxon>
        <taxon>Liliopsida</taxon>
        <taxon>Poales</taxon>
        <taxon>Poaceae</taxon>
        <taxon>PACMAD clade</taxon>
        <taxon>Panicoideae</taxon>
        <taxon>Panicodae</taxon>
        <taxon>Paniceae</taxon>
        <taxon>Cenchrinae</taxon>
        <taxon>Setaria</taxon>
    </lineage>
</organism>
<name>A0A4V6D810_SETVI</name>
<sequence>METFDVYSFPDLNRKDQLSADSHASTGCYNLACDGFVPVNNAPITPGDVLEPNNGQLKITIKIFKWPRISHKQCYQVSPFLDGMFYYGGPGNCTV</sequence>
<proteinExistence type="predicted"/>
<dbReference type="InterPro" id="IPR004314">
    <property type="entry name" value="Neprosin"/>
</dbReference>
<dbReference type="AlphaFoldDB" id="A0A4V6D810"/>
<dbReference type="EMBL" id="CM016555">
    <property type="protein sequence ID" value="TKW20276.1"/>
    <property type="molecule type" value="Genomic_DNA"/>
</dbReference>
<evidence type="ECO:0000313" key="3">
    <source>
        <dbReference type="Proteomes" id="UP000298652"/>
    </source>
</evidence>
<keyword evidence="3" id="KW-1185">Reference proteome</keyword>
<evidence type="ECO:0000259" key="1">
    <source>
        <dbReference type="Pfam" id="PF03080"/>
    </source>
</evidence>
<dbReference type="Pfam" id="PF03080">
    <property type="entry name" value="Neprosin"/>
    <property type="match status" value="1"/>
</dbReference>
<reference evidence="2" key="1">
    <citation type="submission" date="2019-03" db="EMBL/GenBank/DDBJ databases">
        <title>WGS assembly of Setaria viridis.</title>
        <authorList>
            <person name="Huang P."/>
            <person name="Jenkins J."/>
            <person name="Grimwood J."/>
            <person name="Barry K."/>
            <person name="Healey A."/>
            <person name="Mamidi S."/>
            <person name="Sreedasyam A."/>
            <person name="Shu S."/>
            <person name="Feldman M."/>
            <person name="Wu J."/>
            <person name="Yu Y."/>
            <person name="Chen C."/>
            <person name="Johnson J."/>
            <person name="Rokhsar D."/>
            <person name="Baxter I."/>
            <person name="Schmutz J."/>
            <person name="Brutnell T."/>
            <person name="Kellogg E."/>
        </authorList>
    </citation>
    <scope>NUCLEOTIDE SEQUENCE [LARGE SCALE GENOMIC DNA]</scope>
</reference>
<gene>
    <name evidence="2" type="ORF">SEVIR_4G075800v2</name>
</gene>
<feature type="domain" description="Neprosin PEP catalytic" evidence="1">
    <location>
        <begin position="19"/>
        <end position="65"/>
    </location>
</feature>
<accession>A0A4V6D810</accession>